<evidence type="ECO:0000313" key="2">
    <source>
        <dbReference type="Proteomes" id="UP000008721"/>
    </source>
</evidence>
<dbReference type="Proteomes" id="UP000008721">
    <property type="component" value="Chromosome"/>
</dbReference>
<reference evidence="1 2" key="1">
    <citation type="journal article" date="2012" name="Stand. Genomic Sci.">
        <title>Complete genome sequence of the sulfur compounds oxidizing chemolithoautotroph Sulfuricurvum kujiense type strain (YK-1(T)).</title>
        <authorList>
            <person name="Han C."/>
            <person name="Kotsyurbenko O."/>
            <person name="Chertkov O."/>
            <person name="Held B."/>
            <person name="Lapidus A."/>
            <person name="Nolan M."/>
            <person name="Lucas S."/>
            <person name="Hammon N."/>
            <person name="Deshpande S."/>
            <person name="Cheng J.F."/>
            <person name="Tapia R."/>
            <person name="Goodwin L.A."/>
            <person name="Pitluck S."/>
            <person name="Liolios K."/>
            <person name="Pagani I."/>
            <person name="Ivanova N."/>
            <person name="Mavromatis K."/>
            <person name="Mikhailova N."/>
            <person name="Pati A."/>
            <person name="Chen A."/>
            <person name="Palaniappan K."/>
            <person name="Land M."/>
            <person name="Hauser L."/>
            <person name="Chang Y.J."/>
            <person name="Jeffries C.D."/>
            <person name="Brambilla E.M."/>
            <person name="Rohde M."/>
            <person name="Spring S."/>
            <person name="Sikorski J."/>
            <person name="Goker M."/>
            <person name="Woyke T."/>
            <person name="Bristow J."/>
            <person name="Eisen J.A."/>
            <person name="Markowitz V."/>
            <person name="Hugenholtz P."/>
            <person name="Kyrpides N.C."/>
            <person name="Klenk H.P."/>
            <person name="Detter J.C."/>
        </authorList>
    </citation>
    <scope>NUCLEOTIDE SEQUENCE [LARGE SCALE GENOMIC DNA]</scope>
    <source>
        <strain evidence="2">ATCC BAA-921 / DSM 16994 / JCM 11577 / YK-1</strain>
    </source>
</reference>
<dbReference type="OrthoDB" id="9818147at2"/>
<name>E4U0F5_SULKY</name>
<dbReference type="AlphaFoldDB" id="E4U0F5"/>
<organism evidence="1 2">
    <name type="scientific">Sulfuricurvum kujiense (strain ATCC BAA-921 / DSM 16994 / JCM 11577 / YK-1)</name>
    <dbReference type="NCBI Taxonomy" id="709032"/>
    <lineage>
        <taxon>Bacteria</taxon>
        <taxon>Pseudomonadati</taxon>
        <taxon>Campylobacterota</taxon>
        <taxon>Epsilonproteobacteria</taxon>
        <taxon>Campylobacterales</taxon>
        <taxon>Sulfurimonadaceae</taxon>
        <taxon>Sulfuricurvum</taxon>
    </lineage>
</organism>
<evidence type="ECO:0008006" key="3">
    <source>
        <dbReference type="Google" id="ProtNLM"/>
    </source>
</evidence>
<dbReference type="STRING" id="709032.Sulku_0586"/>
<dbReference type="EMBL" id="CP002355">
    <property type="protein sequence ID" value="ADR33252.1"/>
    <property type="molecule type" value="Genomic_DNA"/>
</dbReference>
<keyword evidence="2" id="KW-1185">Reference proteome</keyword>
<gene>
    <name evidence="1" type="ordered locus">Sulku_0586</name>
</gene>
<dbReference type="RefSeq" id="WP_013459449.1">
    <property type="nucleotide sequence ID" value="NC_014762.1"/>
</dbReference>
<evidence type="ECO:0000313" key="1">
    <source>
        <dbReference type="EMBL" id="ADR33252.1"/>
    </source>
</evidence>
<protein>
    <recommendedName>
        <fullName evidence="3">Glutathionylspermidine synthase pre-ATP-grasp-like domain-containing protein</fullName>
    </recommendedName>
</protein>
<proteinExistence type="predicted"/>
<dbReference type="KEGG" id="sku:Sulku_0586"/>
<sequence>MLINYQKYYRENFTPERYKAYQADFEKEVGKLYAISTGPYFLRERNAQKIRESILPALMKFLGSSEYQERVYERGWFLPKFPIEKKDFFGSADFHIDGDEIRLIELNFFLPGHFGLVELFPKLFSKNFDMELEVFAEGFEVRLAKFLKERFGGDKIALSINHLGLSVHYFEHYKYIENFLNKNGVRAKVVYAKDAGYSDTGKAMWDGEEFDGVFNIVIPRIWEHNPEEFKNYTDLFHKTPESFFPNPWCWTIGDKRFLNDLSALEKKQHGLSDDEIAALQSVTLKSASLKDFSSVHHVCSFFGGRENLVLKPIDNYHTQGVFIEPSIEQIEEIFSEKADIYIAQECFNAEIIYYENENKEAVEPWRSQLRVEFFNGEFSNFRSYGFSDPFGLSPMMPVVIVK</sequence>
<dbReference type="HOGENOM" id="CLU_684990_0_0_7"/>
<accession>E4U0F5</accession>